<dbReference type="Pfam" id="PF01471">
    <property type="entry name" value="PG_binding_1"/>
    <property type="match status" value="1"/>
</dbReference>
<feature type="domain" description="Peptidoglycan binding-like" evidence="1">
    <location>
        <begin position="37"/>
        <end position="94"/>
    </location>
</feature>
<proteinExistence type="predicted"/>
<dbReference type="InterPro" id="IPR036366">
    <property type="entry name" value="PGBDSf"/>
</dbReference>
<evidence type="ECO:0000259" key="1">
    <source>
        <dbReference type="Pfam" id="PF01471"/>
    </source>
</evidence>
<reference evidence="2 3" key="1">
    <citation type="submission" date="2016-08" db="EMBL/GenBank/DDBJ databases">
        <title>A Parts List for Fungal Cellulosomes Revealed by Comparative Genomics.</title>
        <authorList>
            <consortium name="DOE Joint Genome Institute"/>
            <person name="Haitjema C.H."/>
            <person name="Gilmore S.P."/>
            <person name="Henske J.K."/>
            <person name="Solomon K.V."/>
            <person name="De Groot R."/>
            <person name="Kuo A."/>
            <person name="Mondo S.J."/>
            <person name="Salamov A.A."/>
            <person name="Labutti K."/>
            <person name="Zhao Z."/>
            <person name="Chiniquy J."/>
            <person name="Barry K."/>
            <person name="Brewer H.M."/>
            <person name="Purvine S.O."/>
            <person name="Wright A.T."/>
            <person name="Boxma B."/>
            <person name="Van Alen T."/>
            <person name="Hackstein J.H."/>
            <person name="Baker S.E."/>
            <person name="Grigoriev I.V."/>
            <person name="O'Malley M.A."/>
        </authorList>
    </citation>
    <scope>NUCLEOTIDE SEQUENCE [LARGE SCALE GENOMIC DNA]</scope>
    <source>
        <strain evidence="2 3">G1</strain>
    </source>
</reference>
<dbReference type="OrthoDB" id="1001489at2759"/>
<protein>
    <recommendedName>
        <fullName evidence="1">Peptidoglycan binding-like domain-containing protein</fullName>
    </recommendedName>
</protein>
<dbReference type="InterPro" id="IPR036365">
    <property type="entry name" value="PGBD-like_sf"/>
</dbReference>
<name>A0A1Y2EC78_9FUNG</name>
<dbReference type="EMBL" id="MCOG01000045">
    <property type="protein sequence ID" value="ORY69189.1"/>
    <property type="molecule type" value="Genomic_DNA"/>
</dbReference>
<dbReference type="AlphaFoldDB" id="A0A1Y2EC78"/>
<comment type="caution">
    <text evidence="2">The sequence shown here is derived from an EMBL/GenBank/DDBJ whole genome shotgun (WGS) entry which is preliminary data.</text>
</comment>
<evidence type="ECO:0000313" key="3">
    <source>
        <dbReference type="Proteomes" id="UP000193920"/>
    </source>
</evidence>
<dbReference type="SUPFAM" id="SSF47090">
    <property type="entry name" value="PGBD-like"/>
    <property type="match status" value="1"/>
</dbReference>
<dbReference type="Gene3D" id="1.10.101.10">
    <property type="entry name" value="PGBD-like superfamily/PGBD"/>
    <property type="match status" value="1"/>
</dbReference>
<organism evidence="2 3">
    <name type="scientific">Neocallimastix californiae</name>
    <dbReference type="NCBI Taxonomy" id="1754190"/>
    <lineage>
        <taxon>Eukaryota</taxon>
        <taxon>Fungi</taxon>
        <taxon>Fungi incertae sedis</taxon>
        <taxon>Chytridiomycota</taxon>
        <taxon>Chytridiomycota incertae sedis</taxon>
        <taxon>Neocallimastigomycetes</taxon>
        <taxon>Neocallimastigales</taxon>
        <taxon>Neocallimastigaceae</taxon>
        <taxon>Neocallimastix</taxon>
    </lineage>
</organism>
<accession>A0A1Y2EC78</accession>
<sequence length="269" mass="30284">MKYSEQLFLNIFNLFLYLFVSKCFSKKFKSLKITSKGDTVKECQKKLISLNYFCGECGADGDFGSNMDKCVKEFQINNDLSATGEIDEETYNKLFSDNSIKSNYEVIESKKIFVTKLNINAIPNTNNTINNKTEINRTNSGTIINSEISKADGITLSEFSDIVKDIGILINVLEKAIGLTFTKSSYEVRRSNPYENDDLICIIDNDIRVIYGCYFHKNFPVTVEVIGTWGRTEPSQGPPGKYVCAGMKNHGIRKANDECIARPNTSVKN</sequence>
<evidence type="ECO:0000313" key="2">
    <source>
        <dbReference type="EMBL" id="ORY69189.1"/>
    </source>
</evidence>
<dbReference type="Proteomes" id="UP000193920">
    <property type="component" value="Unassembled WGS sequence"/>
</dbReference>
<gene>
    <name evidence="2" type="ORF">LY90DRAFT_504264</name>
</gene>
<keyword evidence="3" id="KW-1185">Reference proteome</keyword>
<dbReference type="InterPro" id="IPR002477">
    <property type="entry name" value="Peptidoglycan-bd-like"/>
</dbReference>